<accession>A0A6L2K9R3</accession>
<reference evidence="2" key="1">
    <citation type="journal article" date="2019" name="Sci. Rep.">
        <title>Draft genome of Tanacetum cinerariifolium, the natural source of mosquito coil.</title>
        <authorList>
            <person name="Yamashiro T."/>
            <person name="Shiraishi A."/>
            <person name="Satake H."/>
            <person name="Nakayama K."/>
        </authorList>
    </citation>
    <scope>NUCLEOTIDE SEQUENCE</scope>
</reference>
<proteinExistence type="predicted"/>
<protein>
    <submittedName>
        <fullName evidence="2">Uncharacterized protein</fullName>
    </submittedName>
</protein>
<comment type="caution">
    <text evidence="2">The sequence shown here is derived from an EMBL/GenBank/DDBJ whole genome shotgun (WGS) entry which is preliminary data.</text>
</comment>
<evidence type="ECO:0000256" key="1">
    <source>
        <dbReference type="SAM" id="SignalP"/>
    </source>
</evidence>
<name>A0A6L2K9R3_TANCI</name>
<dbReference type="AlphaFoldDB" id="A0A6L2K9R3"/>
<organism evidence="2">
    <name type="scientific">Tanacetum cinerariifolium</name>
    <name type="common">Dalmatian daisy</name>
    <name type="synonym">Chrysanthemum cinerariifolium</name>
    <dbReference type="NCBI Taxonomy" id="118510"/>
    <lineage>
        <taxon>Eukaryota</taxon>
        <taxon>Viridiplantae</taxon>
        <taxon>Streptophyta</taxon>
        <taxon>Embryophyta</taxon>
        <taxon>Tracheophyta</taxon>
        <taxon>Spermatophyta</taxon>
        <taxon>Magnoliopsida</taxon>
        <taxon>eudicotyledons</taxon>
        <taxon>Gunneridae</taxon>
        <taxon>Pentapetalae</taxon>
        <taxon>asterids</taxon>
        <taxon>campanulids</taxon>
        <taxon>Asterales</taxon>
        <taxon>Asteraceae</taxon>
        <taxon>Asteroideae</taxon>
        <taxon>Anthemideae</taxon>
        <taxon>Anthemidinae</taxon>
        <taxon>Tanacetum</taxon>
    </lineage>
</organism>
<keyword evidence="1" id="KW-0732">Signal</keyword>
<evidence type="ECO:0000313" key="2">
    <source>
        <dbReference type="EMBL" id="GEU45462.1"/>
    </source>
</evidence>
<feature type="signal peptide" evidence="1">
    <location>
        <begin position="1"/>
        <end position="18"/>
    </location>
</feature>
<gene>
    <name evidence="2" type="ORF">Tci_017440</name>
</gene>
<feature type="chain" id="PRO_5027080672" evidence="1">
    <location>
        <begin position="19"/>
        <end position="207"/>
    </location>
</feature>
<dbReference type="EMBL" id="BKCJ010001989">
    <property type="protein sequence ID" value="GEU45462.1"/>
    <property type="molecule type" value="Genomic_DNA"/>
</dbReference>
<sequence length="207" mass="22507">MWVLPLMFLDEELEMVVAALVANNDVGAEVVPPSTSRRWRGVVTQPGPSSPKSVPDIAPSDEACKTLFGSLASTEDAGDSIEEARSSRDALCNLSYLDAAWLLSSDHLSFALADLREKAMLMGRSQPLREVASSGISVELMDMKDFDPNAEQNYDRTIKSFYQVKFPYVDLLVYYAGHSVGKLMTLKPLIISFGNASAAGPSASPFH</sequence>